<dbReference type="AlphaFoldDB" id="A0A6G4W9M6"/>
<keyword evidence="2" id="KW-1185">Reference proteome</keyword>
<accession>A0A6G4W9M6</accession>
<evidence type="ECO:0000313" key="2">
    <source>
        <dbReference type="Proteomes" id="UP001642900"/>
    </source>
</evidence>
<organism evidence="1 2">
    <name type="scientific">Allomesorhizobium camelthorni</name>
    <dbReference type="NCBI Taxonomy" id="475069"/>
    <lineage>
        <taxon>Bacteria</taxon>
        <taxon>Pseudomonadati</taxon>
        <taxon>Pseudomonadota</taxon>
        <taxon>Alphaproteobacteria</taxon>
        <taxon>Hyphomicrobiales</taxon>
        <taxon>Phyllobacteriaceae</taxon>
        <taxon>Allomesorhizobium</taxon>
    </lineage>
</organism>
<reference evidence="1 2" key="1">
    <citation type="submission" date="2020-02" db="EMBL/GenBank/DDBJ databases">
        <title>Genome sequence of strain CCNWXJ40-4.</title>
        <authorList>
            <person name="Gao J."/>
            <person name="Sun J."/>
        </authorList>
    </citation>
    <scope>NUCLEOTIDE SEQUENCE [LARGE SCALE GENOMIC DNA]</scope>
    <source>
        <strain evidence="1 2">CCNWXJ 40-4</strain>
    </source>
</reference>
<protein>
    <submittedName>
        <fullName evidence="1">Uncharacterized protein</fullName>
    </submittedName>
</protein>
<proteinExistence type="predicted"/>
<dbReference type="Proteomes" id="UP001642900">
    <property type="component" value="Unassembled WGS sequence"/>
</dbReference>
<dbReference type="EMBL" id="JAAKZF010000005">
    <property type="protein sequence ID" value="NGO50946.1"/>
    <property type="molecule type" value="Genomic_DNA"/>
</dbReference>
<comment type="caution">
    <text evidence="1">The sequence shown here is derived from an EMBL/GenBank/DDBJ whole genome shotgun (WGS) entry which is preliminary data.</text>
</comment>
<name>A0A6G4W9M6_9HYPH</name>
<sequence>MNQLLEKAVEAVRQMRPDDQDKIARLMLSLAEGDQSPEQTDPKHLPDILESLAQLRRGEFASDADVETVFRRFGS</sequence>
<gene>
    <name evidence="1" type="ORF">G6N73_07090</name>
</gene>
<evidence type="ECO:0000313" key="1">
    <source>
        <dbReference type="EMBL" id="NGO50946.1"/>
    </source>
</evidence>